<dbReference type="AlphaFoldDB" id="A0A562RGM4"/>
<evidence type="ECO:0000313" key="2">
    <source>
        <dbReference type="Proteomes" id="UP000316291"/>
    </source>
</evidence>
<dbReference type="EMBL" id="VLLA01000010">
    <property type="protein sequence ID" value="TWI68235.1"/>
    <property type="molecule type" value="Genomic_DNA"/>
</dbReference>
<organism evidence="1 2">
    <name type="scientific">Bradyrhizobium huanghuaihaiense</name>
    <dbReference type="NCBI Taxonomy" id="990078"/>
    <lineage>
        <taxon>Bacteria</taxon>
        <taxon>Pseudomonadati</taxon>
        <taxon>Pseudomonadota</taxon>
        <taxon>Alphaproteobacteria</taxon>
        <taxon>Hyphomicrobiales</taxon>
        <taxon>Nitrobacteraceae</taxon>
        <taxon>Bradyrhizobium</taxon>
    </lineage>
</organism>
<protein>
    <submittedName>
        <fullName evidence="1">Uncharacterized protein</fullName>
    </submittedName>
</protein>
<name>A0A562RGM4_9BRAD</name>
<gene>
    <name evidence="1" type="ORF">IQ16_04079</name>
</gene>
<dbReference type="Proteomes" id="UP000316291">
    <property type="component" value="Unassembled WGS sequence"/>
</dbReference>
<sequence>MFAKDYTDELSATVRYALETTRAIASCPFHPEVIIRIGDDAAESHALERAKKIVKRDGTNWEPANLRKEIGRQLAEAADGECPRCASH</sequence>
<comment type="caution">
    <text evidence="1">The sequence shown here is derived from an EMBL/GenBank/DDBJ whole genome shotgun (WGS) entry which is preliminary data.</text>
</comment>
<keyword evidence="2" id="KW-1185">Reference proteome</keyword>
<reference evidence="1 2" key="1">
    <citation type="journal article" date="2015" name="Stand. Genomic Sci.">
        <title>Genomic Encyclopedia of Bacterial and Archaeal Type Strains, Phase III: the genomes of soil and plant-associated and newly described type strains.</title>
        <authorList>
            <person name="Whitman W.B."/>
            <person name="Woyke T."/>
            <person name="Klenk H.P."/>
            <person name="Zhou Y."/>
            <person name="Lilburn T.G."/>
            <person name="Beck B.J."/>
            <person name="De Vos P."/>
            <person name="Vandamme P."/>
            <person name="Eisen J.A."/>
            <person name="Garrity G."/>
            <person name="Hugenholtz P."/>
            <person name="Kyrpides N.C."/>
        </authorList>
    </citation>
    <scope>NUCLEOTIDE SEQUENCE [LARGE SCALE GENOMIC DNA]</scope>
    <source>
        <strain evidence="1 2">CGMCC 1.10948</strain>
    </source>
</reference>
<dbReference type="Gene3D" id="1.10.10.1920">
    <property type="match status" value="1"/>
</dbReference>
<dbReference type="OrthoDB" id="8239736at2"/>
<accession>A0A562RGM4</accession>
<evidence type="ECO:0000313" key="1">
    <source>
        <dbReference type="EMBL" id="TWI68235.1"/>
    </source>
</evidence>
<proteinExistence type="predicted"/>
<dbReference type="InterPro" id="IPR048532">
    <property type="entry name" value="ea8_5-like_sf"/>
</dbReference>
<dbReference type="RefSeq" id="WP_018644861.1">
    <property type="nucleotide sequence ID" value="NZ_VLLA01000010.1"/>
</dbReference>